<dbReference type="Gene3D" id="3.60.60.10">
    <property type="entry name" value="Penicillin V Acylase, Chain A"/>
    <property type="match status" value="1"/>
</dbReference>
<organism evidence="5 6">
    <name type="scientific">Delftia acidovorans (strain DSM 14801 / SPH-1)</name>
    <dbReference type="NCBI Taxonomy" id="398578"/>
    <lineage>
        <taxon>Bacteria</taxon>
        <taxon>Pseudomonadati</taxon>
        <taxon>Pseudomonadota</taxon>
        <taxon>Betaproteobacteria</taxon>
        <taxon>Burkholderiales</taxon>
        <taxon>Comamonadaceae</taxon>
        <taxon>Delftia</taxon>
    </lineage>
</organism>
<evidence type="ECO:0000259" key="4">
    <source>
        <dbReference type="Pfam" id="PF02275"/>
    </source>
</evidence>
<evidence type="ECO:0000256" key="2">
    <source>
        <dbReference type="ARBA" id="ARBA00022801"/>
    </source>
</evidence>
<reference evidence="5 6" key="1">
    <citation type="journal article" date="2004" name="Appl. Environ. Microbiol.">
        <title>Mineralization of individual congeners of linear alkylbenzenesulfonate by defined pairs of heterotrophic bacteria.</title>
        <authorList>
            <person name="Schleheck D."/>
            <person name="Knepper T.P."/>
            <person name="Fischer K."/>
            <person name="Cook A.M."/>
        </authorList>
    </citation>
    <scope>NUCLEOTIDE SEQUENCE [LARGE SCALE GENOMIC DNA]</scope>
    <source>
        <strain evidence="6">DSM 14801 / SPH-1</strain>
    </source>
</reference>
<evidence type="ECO:0000313" key="6">
    <source>
        <dbReference type="Proteomes" id="UP000000784"/>
    </source>
</evidence>
<dbReference type="InterPro" id="IPR029132">
    <property type="entry name" value="CBAH/NAAA_C"/>
</dbReference>
<keyword evidence="3" id="KW-0812">Transmembrane</keyword>
<dbReference type="KEGG" id="dac:Daci_3467"/>
<dbReference type="InterPro" id="IPR052193">
    <property type="entry name" value="Peptidase_C59"/>
</dbReference>
<dbReference type="HOGENOM" id="CLU_045206_0_1_4"/>
<name>A9C2F9_DELAS</name>
<keyword evidence="2 5" id="KW-0378">Hydrolase</keyword>
<proteinExistence type="inferred from homology"/>
<comment type="similarity">
    <text evidence="1">Belongs to the peptidase C59 family.</text>
</comment>
<keyword evidence="6" id="KW-1185">Reference proteome</keyword>
<evidence type="ECO:0000256" key="3">
    <source>
        <dbReference type="SAM" id="Phobius"/>
    </source>
</evidence>
<feature type="domain" description="Choloylglycine hydrolase/NAAA C-terminal" evidence="4">
    <location>
        <begin position="50"/>
        <end position="337"/>
    </location>
</feature>
<evidence type="ECO:0000313" key="5">
    <source>
        <dbReference type="EMBL" id="ABX36103.1"/>
    </source>
</evidence>
<evidence type="ECO:0000256" key="1">
    <source>
        <dbReference type="ARBA" id="ARBA00006625"/>
    </source>
</evidence>
<accession>A9C2F9</accession>
<dbReference type="CDD" id="cd01902">
    <property type="entry name" value="Ntn_CGH"/>
    <property type="match status" value="1"/>
</dbReference>
<keyword evidence="3" id="KW-0472">Membrane</keyword>
<reference evidence="6" key="2">
    <citation type="submission" date="2007-11" db="EMBL/GenBank/DDBJ databases">
        <title>Complete sequence of Delftia acidovorans DSM 14801 / SPH-1.</title>
        <authorList>
            <person name="Copeland A."/>
            <person name="Lucas S."/>
            <person name="Lapidus A."/>
            <person name="Barry K."/>
            <person name="Glavina del Rio T."/>
            <person name="Dalin E."/>
            <person name="Tice H."/>
            <person name="Pitluck S."/>
            <person name="Lowry S."/>
            <person name="Clum A."/>
            <person name="Schmutz J."/>
            <person name="Larimer F."/>
            <person name="Land M."/>
            <person name="Hauser L."/>
            <person name="Kyrpides N."/>
            <person name="Kim E."/>
            <person name="Schleheck D."/>
            <person name="Richardson P."/>
        </authorList>
    </citation>
    <scope>NUCLEOTIDE SEQUENCE [LARGE SCALE GENOMIC DNA]</scope>
    <source>
        <strain evidence="6">DSM 14801 / SPH-1</strain>
    </source>
</reference>
<sequence>MPMPAAYTAPVHLLTKELPVKKSTLQIRPVVGALLVGFAGIAALSSAWACTRLVYLGANGQVVTARSMDWKSDIVSNLWVLPRGMERSGKAGPNSLRWTSRYGSVVTSGYDVSTTDGVNEAGLNANLLWLVESQYPAFGAGSKPGLTIAAWAQYVLDNFATVKEAVAALEKEPFTIVSDNVPGENRLTTLHLSMSDASGDSAIVEYINGRQVIHHGREYQVMTNSPTFDQQLALNAYWKQVGGTTMLPGTNRAADRFARASFYVNAIPKSPDPNKALASVFSVIRNASVPYGLNTPEEPNISSTRWRTVFDHQRKLYFFESALTPNTFWVDLKALDFSKQTGKVLKLDLGPDQDHTFSGDATRNFQESAPFEFLGL</sequence>
<dbReference type="InterPro" id="IPR029055">
    <property type="entry name" value="Ntn_hydrolases_N"/>
</dbReference>
<protein>
    <submittedName>
        <fullName evidence="5">Choloylglycine hydrolase</fullName>
    </submittedName>
</protein>
<gene>
    <name evidence="5" type="ordered locus">Daci_3467</name>
</gene>
<dbReference type="SUPFAM" id="SSF56235">
    <property type="entry name" value="N-terminal nucleophile aminohydrolases (Ntn hydrolases)"/>
    <property type="match status" value="1"/>
</dbReference>
<dbReference type="GO" id="GO:0016787">
    <property type="term" value="F:hydrolase activity"/>
    <property type="evidence" value="ECO:0007669"/>
    <property type="project" value="UniProtKB-KW"/>
</dbReference>
<dbReference type="STRING" id="398578.Daci_3467"/>
<feature type="transmembrane region" description="Helical" evidence="3">
    <location>
        <begin position="30"/>
        <end position="49"/>
    </location>
</feature>
<dbReference type="EMBL" id="CP000884">
    <property type="protein sequence ID" value="ABX36103.1"/>
    <property type="molecule type" value="Genomic_DNA"/>
</dbReference>
<dbReference type="Proteomes" id="UP000000784">
    <property type="component" value="Chromosome"/>
</dbReference>
<dbReference type="eggNOG" id="COG3049">
    <property type="taxonomic scope" value="Bacteria"/>
</dbReference>
<dbReference type="PANTHER" id="PTHR35527">
    <property type="entry name" value="CHOLOYLGLYCINE HYDROLASE"/>
    <property type="match status" value="1"/>
</dbReference>
<keyword evidence="3" id="KW-1133">Transmembrane helix</keyword>
<dbReference type="AlphaFoldDB" id="A9C2F9"/>
<dbReference type="Pfam" id="PF02275">
    <property type="entry name" value="CBAH"/>
    <property type="match status" value="1"/>
</dbReference>
<dbReference type="PANTHER" id="PTHR35527:SF2">
    <property type="entry name" value="HYDROLASE"/>
    <property type="match status" value="1"/>
</dbReference>